<reference evidence="10 11" key="1">
    <citation type="journal article" date="2016" name="Proc. Natl. Acad. Sci. U.S.A.">
        <title>Comparative genomics of biotechnologically important yeasts.</title>
        <authorList>
            <person name="Riley R."/>
            <person name="Haridas S."/>
            <person name="Wolfe K.H."/>
            <person name="Lopes M.R."/>
            <person name="Hittinger C.T."/>
            <person name="Goeker M."/>
            <person name="Salamov A.A."/>
            <person name="Wisecaver J.H."/>
            <person name="Long T.M."/>
            <person name="Calvey C.H."/>
            <person name="Aerts A.L."/>
            <person name="Barry K.W."/>
            <person name="Choi C."/>
            <person name="Clum A."/>
            <person name="Coughlan A.Y."/>
            <person name="Deshpande S."/>
            <person name="Douglass A.P."/>
            <person name="Hanson S.J."/>
            <person name="Klenk H.-P."/>
            <person name="LaButti K.M."/>
            <person name="Lapidus A."/>
            <person name="Lindquist E.A."/>
            <person name="Lipzen A.M."/>
            <person name="Meier-Kolthoff J.P."/>
            <person name="Ohm R.A."/>
            <person name="Otillar R.P."/>
            <person name="Pangilinan J.L."/>
            <person name="Peng Y."/>
            <person name="Rokas A."/>
            <person name="Rosa C.A."/>
            <person name="Scheuner C."/>
            <person name="Sibirny A.A."/>
            <person name="Slot J.C."/>
            <person name="Stielow J.B."/>
            <person name="Sun H."/>
            <person name="Kurtzman C.P."/>
            <person name="Blackwell M."/>
            <person name="Grigoriev I.V."/>
            <person name="Jeffries T.W."/>
        </authorList>
    </citation>
    <scope>NUCLEOTIDE SEQUENCE [LARGE SCALE GENOMIC DNA]</scope>
    <source>
        <strain evidence="10 11">DSM 6958</strain>
    </source>
</reference>
<evidence type="ECO:0000256" key="2">
    <source>
        <dbReference type="ARBA" id="ARBA00010917"/>
    </source>
</evidence>
<dbReference type="InterPro" id="IPR012621">
    <property type="entry name" value="Tom7"/>
</dbReference>
<evidence type="ECO:0000256" key="6">
    <source>
        <dbReference type="ARBA" id="ARBA00022927"/>
    </source>
</evidence>
<evidence type="ECO:0000256" key="4">
    <source>
        <dbReference type="ARBA" id="ARBA00022692"/>
    </source>
</evidence>
<dbReference type="AlphaFoldDB" id="A0A1E3PGH6"/>
<dbReference type="OrthoDB" id="284357at2759"/>
<protein>
    <submittedName>
        <fullName evidence="10">Tom7-domain-containing protein</fullName>
    </submittedName>
</protein>
<dbReference type="STRING" id="857566.A0A1E3PGH6"/>
<dbReference type="PANTHER" id="PTHR34944">
    <property type="entry name" value="MITOCHONDRIAL IMPORT RECEPTOR SUBUNIT TOM7"/>
    <property type="match status" value="1"/>
</dbReference>
<dbReference type="PANTHER" id="PTHR34944:SF2">
    <property type="entry name" value="MITOCHONDRIAL IMPORT RECEPTOR SUBUNIT TOM7"/>
    <property type="match status" value="1"/>
</dbReference>
<evidence type="ECO:0000256" key="5">
    <source>
        <dbReference type="ARBA" id="ARBA00022787"/>
    </source>
</evidence>
<proteinExistence type="inferred from homology"/>
<dbReference type="Pfam" id="PF08038">
    <property type="entry name" value="Tom7"/>
    <property type="match status" value="1"/>
</dbReference>
<keyword evidence="8" id="KW-0496">Mitochondrion</keyword>
<evidence type="ECO:0000256" key="1">
    <source>
        <dbReference type="ARBA" id="ARBA00004572"/>
    </source>
</evidence>
<keyword evidence="3" id="KW-0813">Transport</keyword>
<evidence type="ECO:0000256" key="3">
    <source>
        <dbReference type="ARBA" id="ARBA00022448"/>
    </source>
</evidence>
<dbReference type="GO" id="GO:0030150">
    <property type="term" value="P:protein import into mitochondrial matrix"/>
    <property type="evidence" value="ECO:0007669"/>
    <property type="project" value="InterPro"/>
</dbReference>
<dbReference type="GO" id="GO:0005742">
    <property type="term" value="C:mitochondrial outer membrane translocase complex"/>
    <property type="evidence" value="ECO:0007669"/>
    <property type="project" value="InterPro"/>
</dbReference>
<dbReference type="Proteomes" id="UP000095009">
    <property type="component" value="Unassembled WGS sequence"/>
</dbReference>
<name>A0A1E3PGH6_9ASCO</name>
<keyword evidence="7" id="KW-1133">Transmembrane helix</keyword>
<keyword evidence="6" id="KW-0653">Protein transport</keyword>
<evidence type="ECO:0000256" key="9">
    <source>
        <dbReference type="ARBA" id="ARBA00023136"/>
    </source>
</evidence>
<dbReference type="EMBL" id="KV454411">
    <property type="protein sequence ID" value="ODQ64536.1"/>
    <property type="molecule type" value="Genomic_DNA"/>
</dbReference>
<accession>A0A1E3PGH6</accession>
<keyword evidence="9" id="KW-0472">Membrane</keyword>
<comment type="subcellular location">
    <subcellularLocation>
        <location evidence="1">Mitochondrion outer membrane</location>
        <topology evidence="1">Single-pass membrane protein</topology>
    </subcellularLocation>
</comment>
<sequence length="56" mass="6398">MALSLSEDTRERVSKLLDVSRVAVHYGWIPFILYLGWTQSLPRPNLIKLLSPFPTA</sequence>
<comment type="similarity">
    <text evidence="2">Belongs to the Tom7 family.</text>
</comment>
<dbReference type="GO" id="GO:0045040">
    <property type="term" value="P:protein insertion into mitochondrial outer membrane"/>
    <property type="evidence" value="ECO:0007669"/>
    <property type="project" value="TreeGrafter"/>
</dbReference>
<keyword evidence="4" id="KW-0812">Transmembrane</keyword>
<evidence type="ECO:0000313" key="11">
    <source>
        <dbReference type="Proteomes" id="UP000095009"/>
    </source>
</evidence>
<keyword evidence="11" id="KW-1185">Reference proteome</keyword>
<keyword evidence="5" id="KW-1000">Mitochondrion outer membrane</keyword>
<evidence type="ECO:0000313" key="10">
    <source>
        <dbReference type="EMBL" id="ODQ64536.1"/>
    </source>
</evidence>
<evidence type="ECO:0000256" key="8">
    <source>
        <dbReference type="ARBA" id="ARBA00023128"/>
    </source>
</evidence>
<evidence type="ECO:0000256" key="7">
    <source>
        <dbReference type="ARBA" id="ARBA00022989"/>
    </source>
</evidence>
<gene>
    <name evidence="10" type="ORF">NADFUDRAFT_52173</name>
</gene>
<organism evidence="10 11">
    <name type="scientific">Nadsonia fulvescens var. elongata DSM 6958</name>
    <dbReference type="NCBI Taxonomy" id="857566"/>
    <lineage>
        <taxon>Eukaryota</taxon>
        <taxon>Fungi</taxon>
        <taxon>Dikarya</taxon>
        <taxon>Ascomycota</taxon>
        <taxon>Saccharomycotina</taxon>
        <taxon>Dipodascomycetes</taxon>
        <taxon>Dipodascales</taxon>
        <taxon>Dipodascales incertae sedis</taxon>
        <taxon>Nadsonia</taxon>
    </lineage>
</organism>